<organism evidence="2 3">
    <name type="scientific">Herbidospora solisilvae</name>
    <dbReference type="NCBI Taxonomy" id="2696284"/>
    <lineage>
        <taxon>Bacteria</taxon>
        <taxon>Bacillati</taxon>
        <taxon>Actinomycetota</taxon>
        <taxon>Actinomycetes</taxon>
        <taxon>Streptosporangiales</taxon>
        <taxon>Streptosporangiaceae</taxon>
        <taxon>Herbidospora</taxon>
    </lineage>
</organism>
<evidence type="ECO:0000256" key="1">
    <source>
        <dbReference type="SAM" id="Phobius"/>
    </source>
</evidence>
<keyword evidence="3" id="KW-1185">Reference proteome</keyword>
<name>A0A7C9MWP9_9ACTN</name>
<proteinExistence type="predicted"/>
<evidence type="ECO:0000313" key="2">
    <source>
        <dbReference type="EMBL" id="NAS22471.1"/>
    </source>
</evidence>
<dbReference type="AlphaFoldDB" id="A0A7C9MWP9"/>
<dbReference type="RefSeq" id="WP_161479836.1">
    <property type="nucleotide sequence ID" value="NZ_WXEW01000003.1"/>
</dbReference>
<accession>A0A7C9MWP9</accession>
<reference evidence="2 3" key="1">
    <citation type="submission" date="2020-01" db="EMBL/GenBank/DDBJ databases">
        <title>Herbidospora sp. NEAU-GS84 nov., a novel actinomycete isolated from soil.</title>
        <authorList>
            <person name="Han L."/>
        </authorList>
    </citation>
    <scope>NUCLEOTIDE SEQUENCE [LARGE SCALE GENOMIC DNA]</scope>
    <source>
        <strain evidence="2 3">NEAU-GS84</strain>
    </source>
</reference>
<evidence type="ECO:0000313" key="3">
    <source>
        <dbReference type="Proteomes" id="UP000479526"/>
    </source>
</evidence>
<sequence length="54" mass="5841">MLEPPDDSGDYRLRIISAIALAVRDVLDSTPRTARLGFLIFAVIVATALATKIL</sequence>
<feature type="transmembrane region" description="Helical" evidence="1">
    <location>
        <begin position="33"/>
        <end position="51"/>
    </location>
</feature>
<keyword evidence="1" id="KW-0812">Transmembrane</keyword>
<comment type="caution">
    <text evidence="2">The sequence shown here is derived from an EMBL/GenBank/DDBJ whole genome shotgun (WGS) entry which is preliminary data.</text>
</comment>
<dbReference type="Proteomes" id="UP000479526">
    <property type="component" value="Unassembled WGS sequence"/>
</dbReference>
<keyword evidence="1" id="KW-0472">Membrane</keyword>
<gene>
    <name evidence="2" type="ORF">GT755_12340</name>
</gene>
<keyword evidence="1" id="KW-1133">Transmembrane helix</keyword>
<protein>
    <submittedName>
        <fullName evidence="2">Uncharacterized protein</fullName>
    </submittedName>
</protein>
<dbReference type="EMBL" id="WXEW01000003">
    <property type="protein sequence ID" value="NAS22471.1"/>
    <property type="molecule type" value="Genomic_DNA"/>
</dbReference>